<dbReference type="Pfam" id="PF13672">
    <property type="entry name" value="PP2C_2"/>
    <property type="match status" value="1"/>
</dbReference>
<keyword evidence="1" id="KW-0472">Membrane</keyword>
<dbReference type="InterPro" id="IPR001932">
    <property type="entry name" value="PPM-type_phosphatase-like_dom"/>
</dbReference>
<dbReference type="RefSeq" id="WP_091817873.1">
    <property type="nucleotide sequence ID" value="NZ_FNCQ01000010.1"/>
</dbReference>
<organism evidence="3 4">
    <name type="scientific">Prevotella communis</name>
    <dbReference type="NCBI Taxonomy" id="2913614"/>
    <lineage>
        <taxon>Bacteria</taxon>
        <taxon>Pseudomonadati</taxon>
        <taxon>Bacteroidota</taxon>
        <taxon>Bacteroidia</taxon>
        <taxon>Bacteroidales</taxon>
        <taxon>Prevotellaceae</taxon>
        <taxon>Prevotella</taxon>
    </lineage>
</organism>
<evidence type="ECO:0000313" key="4">
    <source>
        <dbReference type="Proteomes" id="UP000198779"/>
    </source>
</evidence>
<keyword evidence="1" id="KW-1133">Transmembrane helix</keyword>
<keyword evidence="1" id="KW-0812">Transmembrane</keyword>
<dbReference type="SMART" id="SM00331">
    <property type="entry name" value="PP2C_SIG"/>
    <property type="match status" value="1"/>
</dbReference>
<dbReference type="InterPro" id="IPR036457">
    <property type="entry name" value="PPM-type-like_dom_sf"/>
</dbReference>
<evidence type="ECO:0000259" key="2">
    <source>
        <dbReference type="PROSITE" id="PS51746"/>
    </source>
</evidence>
<dbReference type="AlphaFoldDB" id="A0A1G7XB02"/>
<dbReference type="EMBL" id="FNCQ01000010">
    <property type="protein sequence ID" value="SDG81368.1"/>
    <property type="molecule type" value="Genomic_DNA"/>
</dbReference>
<feature type="transmembrane region" description="Helical" evidence="1">
    <location>
        <begin position="272"/>
        <end position="293"/>
    </location>
</feature>
<protein>
    <submittedName>
        <fullName evidence="3">Serine/threonine protein phosphatase PrpC</fullName>
    </submittedName>
</protein>
<evidence type="ECO:0000313" key="3">
    <source>
        <dbReference type="EMBL" id="SDG81368.1"/>
    </source>
</evidence>
<dbReference type="Proteomes" id="UP000198779">
    <property type="component" value="Unassembled WGS sequence"/>
</dbReference>
<dbReference type="SUPFAM" id="SSF81606">
    <property type="entry name" value="PP2C-like"/>
    <property type="match status" value="1"/>
</dbReference>
<evidence type="ECO:0000256" key="1">
    <source>
        <dbReference type="SAM" id="Phobius"/>
    </source>
</evidence>
<name>A0A1G7XB02_9BACT</name>
<dbReference type="Gene3D" id="3.60.40.10">
    <property type="entry name" value="PPM-type phosphatase domain"/>
    <property type="match status" value="1"/>
</dbReference>
<dbReference type="CDD" id="cd00143">
    <property type="entry name" value="PP2Cc"/>
    <property type="match status" value="1"/>
</dbReference>
<sequence length="353" mass="38487">MELKKLHYSEEDIFIGFAESRIGGRAENQDSYLSKQTERGFVVTVCDGMGGGPGGKTASTIAVNEIIAGIDEANKDEATANVIIKAIRRANMAIIEAGNETPALKGMGSTTTVLLLTDQSAFVAHVGDSRIYQFRGRKKVFRTFDHSMVFDLVKQKVITEEQARLSAQSNVITRALGAKPDVEVEVQEVPYLKGDRFLLCSDGIHGSMPEEELIKLATEKGRALGPITDNIATVVDELGRKEGGGHDNLTIALVETRINSKLKTTMSKQTKILMLCLAAVCAISIVCNIAQYATRPDTAELDKQVAELQQKDSLRTDTINKLKTDVAQKDSMLSEIKKNAAKIINTTNNKTQK</sequence>
<feature type="domain" description="PPM-type phosphatase" evidence="2">
    <location>
        <begin position="14"/>
        <end position="238"/>
    </location>
</feature>
<keyword evidence="4" id="KW-1185">Reference proteome</keyword>
<reference evidence="4" key="1">
    <citation type="submission" date="2016-10" db="EMBL/GenBank/DDBJ databases">
        <authorList>
            <person name="Varghese N."/>
            <person name="Submissions S."/>
        </authorList>
    </citation>
    <scope>NUCLEOTIDE SEQUENCE [LARGE SCALE GENOMIC DNA]</scope>
    <source>
        <strain evidence="4">BP1-148</strain>
    </source>
</reference>
<dbReference type="InterPro" id="IPR015655">
    <property type="entry name" value="PP2C"/>
</dbReference>
<dbReference type="SMART" id="SM00332">
    <property type="entry name" value="PP2Cc"/>
    <property type="match status" value="1"/>
</dbReference>
<dbReference type="PROSITE" id="PS51746">
    <property type="entry name" value="PPM_2"/>
    <property type="match status" value="1"/>
</dbReference>
<dbReference type="PANTHER" id="PTHR47992">
    <property type="entry name" value="PROTEIN PHOSPHATASE"/>
    <property type="match status" value="1"/>
</dbReference>
<dbReference type="GO" id="GO:0004722">
    <property type="term" value="F:protein serine/threonine phosphatase activity"/>
    <property type="evidence" value="ECO:0007669"/>
    <property type="project" value="InterPro"/>
</dbReference>
<accession>A0A1G7XB02</accession>
<gene>
    <name evidence="3" type="ORF">SAMN04487901_11035</name>
</gene>
<proteinExistence type="predicted"/>
<dbReference type="STRING" id="645274.SAMN04487901_11035"/>